<accession>A0ABQ8RXC1</accession>
<dbReference type="Proteomes" id="UP001148838">
    <property type="component" value="Unassembled WGS sequence"/>
</dbReference>
<protein>
    <recommendedName>
        <fullName evidence="3">Per a allergen</fullName>
    </recommendedName>
</protein>
<dbReference type="EMBL" id="JAJSOF020000040">
    <property type="protein sequence ID" value="KAJ4426272.1"/>
    <property type="molecule type" value="Genomic_DNA"/>
</dbReference>
<gene>
    <name evidence="1" type="ORF">ANN_27084</name>
</gene>
<comment type="caution">
    <text evidence="1">The sequence shown here is derived from an EMBL/GenBank/DDBJ whole genome shotgun (WGS) entry which is preliminary data.</text>
</comment>
<keyword evidence="2" id="KW-1185">Reference proteome</keyword>
<sequence>MAILCEGGNDPAGSLKATNNRKHSTVVGYTRWDHKRNEEVMEELGLKPILHCIPGQLDGPSTTDVIPQIPKSCVSLSPSRKEITGTSQETLEEQFFFETVTGHMV</sequence>
<organism evidence="1 2">
    <name type="scientific">Periplaneta americana</name>
    <name type="common">American cockroach</name>
    <name type="synonym">Blatta americana</name>
    <dbReference type="NCBI Taxonomy" id="6978"/>
    <lineage>
        <taxon>Eukaryota</taxon>
        <taxon>Metazoa</taxon>
        <taxon>Ecdysozoa</taxon>
        <taxon>Arthropoda</taxon>
        <taxon>Hexapoda</taxon>
        <taxon>Insecta</taxon>
        <taxon>Pterygota</taxon>
        <taxon>Neoptera</taxon>
        <taxon>Polyneoptera</taxon>
        <taxon>Dictyoptera</taxon>
        <taxon>Blattodea</taxon>
        <taxon>Blattoidea</taxon>
        <taxon>Blattidae</taxon>
        <taxon>Blattinae</taxon>
        <taxon>Periplaneta</taxon>
    </lineage>
</organism>
<name>A0ABQ8RXC1_PERAM</name>
<evidence type="ECO:0008006" key="3">
    <source>
        <dbReference type="Google" id="ProtNLM"/>
    </source>
</evidence>
<evidence type="ECO:0000313" key="2">
    <source>
        <dbReference type="Proteomes" id="UP001148838"/>
    </source>
</evidence>
<evidence type="ECO:0000313" key="1">
    <source>
        <dbReference type="EMBL" id="KAJ4426272.1"/>
    </source>
</evidence>
<proteinExistence type="predicted"/>
<reference evidence="1 2" key="1">
    <citation type="journal article" date="2022" name="Allergy">
        <title>Genome assembly and annotation of Periplaneta americana reveal a comprehensive cockroach allergen profile.</title>
        <authorList>
            <person name="Wang L."/>
            <person name="Xiong Q."/>
            <person name="Saelim N."/>
            <person name="Wang L."/>
            <person name="Nong W."/>
            <person name="Wan A.T."/>
            <person name="Shi M."/>
            <person name="Liu X."/>
            <person name="Cao Q."/>
            <person name="Hui J.H.L."/>
            <person name="Sookrung N."/>
            <person name="Leung T.F."/>
            <person name="Tungtrongchitr A."/>
            <person name="Tsui S.K.W."/>
        </authorList>
    </citation>
    <scope>NUCLEOTIDE SEQUENCE [LARGE SCALE GENOMIC DNA]</scope>
    <source>
        <strain evidence="1">PWHHKU_190912</strain>
    </source>
</reference>